<evidence type="ECO:0000256" key="2">
    <source>
        <dbReference type="SAM" id="Phobius"/>
    </source>
</evidence>
<dbReference type="SUPFAM" id="SSF49344">
    <property type="entry name" value="CBD9-like"/>
    <property type="match status" value="1"/>
</dbReference>
<dbReference type="AlphaFoldDB" id="E8NFV4"/>
<evidence type="ECO:0000256" key="1">
    <source>
        <dbReference type="SAM" id="MobiDB-lite"/>
    </source>
</evidence>
<keyword evidence="2" id="KW-0472">Membrane</keyword>
<feature type="transmembrane region" description="Helical" evidence="2">
    <location>
        <begin position="945"/>
        <end position="965"/>
    </location>
</feature>
<keyword evidence="3" id="KW-0732">Signal</keyword>
<feature type="chain" id="PRO_5003225567" evidence="3">
    <location>
        <begin position="26"/>
        <end position="972"/>
    </location>
</feature>
<dbReference type="InterPro" id="IPR017853">
    <property type="entry name" value="GH"/>
</dbReference>
<dbReference type="PANTHER" id="PTHR12631">
    <property type="entry name" value="ALPHA-L-IDURONIDASE"/>
    <property type="match status" value="1"/>
</dbReference>
<dbReference type="GO" id="GO:0016052">
    <property type="term" value="P:carbohydrate catabolic process"/>
    <property type="evidence" value="ECO:0007669"/>
    <property type="project" value="InterPro"/>
</dbReference>
<dbReference type="InterPro" id="IPR051923">
    <property type="entry name" value="Glycosyl_Hydrolase_39"/>
</dbReference>
<evidence type="ECO:0000313" key="6">
    <source>
        <dbReference type="Proteomes" id="UP000008975"/>
    </source>
</evidence>
<dbReference type="STRING" id="979556.MTES_1035"/>
<dbReference type="InterPro" id="IPR010502">
    <property type="entry name" value="Carb-bd_dom_fam9"/>
</dbReference>
<keyword evidence="2" id="KW-1133">Transmembrane helix</keyword>
<feature type="domain" description="Carbohydrate-binding" evidence="4">
    <location>
        <begin position="708"/>
        <end position="876"/>
    </location>
</feature>
<protein>
    <submittedName>
        <fullName evidence="5">Beta-xylosidase</fullName>
    </submittedName>
</protein>
<proteinExistence type="predicted"/>
<dbReference type="Pfam" id="PF06452">
    <property type="entry name" value="CBM9_1"/>
    <property type="match status" value="1"/>
</dbReference>
<dbReference type="Proteomes" id="UP000008975">
    <property type="component" value="Chromosome"/>
</dbReference>
<feature type="compositionally biased region" description="Low complexity" evidence="1">
    <location>
        <begin position="906"/>
        <end position="915"/>
    </location>
</feature>
<dbReference type="eggNOG" id="COG3664">
    <property type="taxonomic scope" value="Bacteria"/>
</dbReference>
<dbReference type="GO" id="GO:0004553">
    <property type="term" value="F:hydrolase activity, hydrolyzing O-glycosyl compounds"/>
    <property type="evidence" value="ECO:0007669"/>
    <property type="project" value="InterPro"/>
</dbReference>
<accession>E8NFV4</accession>
<dbReference type="EMBL" id="AP012052">
    <property type="protein sequence ID" value="BAJ73999.1"/>
    <property type="molecule type" value="Genomic_DNA"/>
</dbReference>
<evidence type="ECO:0000256" key="3">
    <source>
        <dbReference type="SAM" id="SignalP"/>
    </source>
</evidence>
<reference evidence="5 6" key="1">
    <citation type="journal article" date="2011" name="J. Bacteriol.">
        <title>Genome sequence of Microbacterium testaceum StLB037, an N-acylhomoserine lactone-degrading bacterium isolated from potato leaves.</title>
        <authorList>
            <person name="Morohoshi T."/>
            <person name="Wang W.-Z."/>
            <person name="Someya N."/>
            <person name="Ikeda T."/>
        </authorList>
    </citation>
    <scope>NUCLEOTIDE SEQUENCE [LARGE SCALE GENOMIC DNA]</scope>
    <source>
        <strain evidence="5 6">StLB037</strain>
    </source>
</reference>
<evidence type="ECO:0000313" key="5">
    <source>
        <dbReference type="EMBL" id="BAJ73999.1"/>
    </source>
</evidence>
<feature type="signal peptide" evidence="3">
    <location>
        <begin position="1"/>
        <end position="25"/>
    </location>
</feature>
<dbReference type="HOGENOM" id="CLU_305202_0_0_11"/>
<feature type="region of interest" description="Disordered" evidence="1">
    <location>
        <begin position="895"/>
        <end position="938"/>
    </location>
</feature>
<organism evidence="5 6">
    <name type="scientific">Microbacterium testaceum (strain StLB037)</name>
    <dbReference type="NCBI Taxonomy" id="979556"/>
    <lineage>
        <taxon>Bacteria</taxon>
        <taxon>Bacillati</taxon>
        <taxon>Actinomycetota</taxon>
        <taxon>Actinomycetes</taxon>
        <taxon>Micrococcales</taxon>
        <taxon>Microbacteriaceae</taxon>
        <taxon>Microbacterium</taxon>
    </lineage>
</organism>
<sequence>MCAAAAVPVVLLATALVAPVSPAAAATAAVSLSPVVTGNLFAEGDTPRVDYRTDAAQLSWQVSDPSGTVVAEGNEPADGILDLPTTALGWYRLVVSVDGGAASAETSFAVLPDRDAADSATGRFGAATHYGQSWSTDSLPTLATGGFAQLRDEVYWSEVETQKGVYDWARPREEFLDAARDAGVRPLLLAGYGNPLYDGGDGPVSDEAVSAYAAYAAAMATEFGDQATAIELWNEWDLGLGGNTHTSPEDYVNLLAAASPAVKAVAPDLPVIGPAVANLNTDWLEQTFRLGALKYVDGVVLHPYSYPVSADALDETLTRVDALVREYNGGVSKPLWITEHGWPTGTNARAVSEREQASNIARSAVISAAHDAARYYVYDLVSDGTDPAETEQNFGLLRAADDARGAYTPKPAFAAYSIAAAQLAGATPAGRDDSVDGVRQFLFDTPDGPLRVLWSDSPRTVRLSADAAVAVTDAYGRTDTLDGSGGDVFVTVDGDPLYVRGPVTGAAATETALRLDAGVVGGDVTGQWSIAGRTDGAPAEWRLTLPDGRAFTQATAGSETATTAVTAPAPRETGTYETVAHVYEGDRAAGVLRASADIAEPVTLSGIQAISADGGDVLRLRLSNASTRDLPLARLSYTLAGVAGEADAPPALPASDAVTIDVPLPDLTERQTFSAEAVVDGSTVRAEGAVAPLTVADAVGAAHRSIAVDGTLDDLGDLAPVTFEPQGTTTPPTADDQSARAWLTWDDDALFLSADVSDDVHDQPATGANIWQGDSVQFTVAGGAPGAASVWHEFGMALTSEGPQLYRWLSVGQGAGTVPGAQVAVSRDEDTHHTVYEVSVPWSALAGVDRDAALLSSAIIVNEADGAGRDGYLAWGGGIAAEKDSAQFHAVRLLAAPDPGSGDGGTTPDDGGSTPVSPTTDPDAGGAPTADNAPTALAHTGTPSVAGILFPALAALVLGAGALLLRRRPARR</sequence>
<dbReference type="Gene3D" id="3.20.20.80">
    <property type="entry name" value="Glycosidases"/>
    <property type="match status" value="1"/>
</dbReference>
<dbReference type="Gene3D" id="2.60.40.1190">
    <property type="match status" value="1"/>
</dbReference>
<reference key="2">
    <citation type="submission" date="2011-02" db="EMBL/GenBank/DDBJ databases">
        <title>Genome sequence of Microbacterium testaceum StLB037.</title>
        <authorList>
            <person name="Morohoshi T."/>
            <person name="Wang W.Z."/>
            <person name="Someya N."/>
            <person name="Ikeda T."/>
        </authorList>
    </citation>
    <scope>NUCLEOTIDE SEQUENCE</scope>
    <source>
        <strain>StLB037</strain>
    </source>
</reference>
<keyword evidence="2" id="KW-0812">Transmembrane</keyword>
<gene>
    <name evidence="5" type="ordered locus">MTES_1035</name>
</gene>
<dbReference type="KEGG" id="mts:MTES_1035"/>
<dbReference type="PANTHER" id="PTHR12631:SF10">
    <property type="entry name" value="BETA-XYLOSIDASE-LIKE PROTEIN-RELATED"/>
    <property type="match status" value="1"/>
</dbReference>
<dbReference type="SUPFAM" id="SSF51445">
    <property type="entry name" value="(Trans)glycosidases"/>
    <property type="match status" value="1"/>
</dbReference>
<evidence type="ECO:0000259" key="4">
    <source>
        <dbReference type="Pfam" id="PF06452"/>
    </source>
</evidence>
<name>E8NFV4_MICTS</name>
<dbReference type="CDD" id="cd09621">
    <property type="entry name" value="CBM9_like_5"/>
    <property type="match status" value="1"/>
</dbReference>
<dbReference type="GO" id="GO:0030246">
    <property type="term" value="F:carbohydrate binding"/>
    <property type="evidence" value="ECO:0007669"/>
    <property type="project" value="InterPro"/>
</dbReference>